<protein>
    <submittedName>
        <fullName evidence="1">Uncharacterized protein</fullName>
    </submittedName>
</protein>
<name>A0A0V1DVU1_TRIPS</name>
<dbReference type="EMBL" id="JYDR01000200">
    <property type="protein sequence ID" value="KRY65644.1"/>
    <property type="molecule type" value="Genomic_DNA"/>
</dbReference>
<comment type="caution">
    <text evidence="1">The sequence shown here is derived from an EMBL/GenBank/DDBJ whole genome shotgun (WGS) entry which is preliminary data.</text>
</comment>
<evidence type="ECO:0000313" key="2">
    <source>
        <dbReference type="Proteomes" id="UP000054632"/>
    </source>
</evidence>
<sequence length="320" mass="36180">MIDYEMQRLKSSFEVAGSVVLGEILLTERAKLSLNLARKISICQAAVTHSDRTDDEHMAGCCFMFGTTDTHVLRDENFKEQEHGCLDKKDTGRNAYSALLFFNSTKQHYSIAQLTDVSEPLQRPVFPTSVSVYWLPFFFSNDFFNSSKISCFTSVHRHPILQEAIALLCKRSLTKPAFGAQFSGSFFISSRCRGCYVAIDTNSPPAENRRAVSEERRKAHVLCELNILKSVFSQNTKGPSSNKQQKKIRTADMRDSIEHNVMEFDPIPARLCYLATCYITESNRSRLDLGELDASRECIHGLLLFDKDGSVGKNFHFAQN</sequence>
<proteinExistence type="predicted"/>
<reference evidence="1 2" key="1">
    <citation type="submission" date="2015-01" db="EMBL/GenBank/DDBJ databases">
        <title>Evolution of Trichinella species and genotypes.</title>
        <authorList>
            <person name="Korhonen P.K."/>
            <person name="Edoardo P."/>
            <person name="Giuseppe L.R."/>
            <person name="Gasser R.B."/>
        </authorList>
    </citation>
    <scope>NUCLEOTIDE SEQUENCE [LARGE SCALE GENOMIC DNA]</scope>
    <source>
        <strain evidence="1">ISS13</strain>
    </source>
</reference>
<dbReference type="AlphaFoldDB" id="A0A0V1DVU1"/>
<accession>A0A0V1DVU1</accession>
<evidence type="ECO:0000313" key="1">
    <source>
        <dbReference type="EMBL" id="KRY65644.1"/>
    </source>
</evidence>
<organism evidence="1 2">
    <name type="scientific">Trichinella pseudospiralis</name>
    <name type="common">Parasitic roundworm</name>
    <dbReference type="NCBI Taxonomy" id="6337"/>
    <lineage>
        <taxon>Eukaryota</taxon>
        <taxon>Metazoa</taxon>
        <taxon>Ecdysozoa</taxon>
        <taxon>Nematoda</taxon>
        <taxon>Enoplea</taxon>
        <taxon>Dorylaimia</taxon>
        <taxon>Trichinellida</taxon>
        <taxon>Trichinellidae</taxon>
        <taxon>Trichinella</taxon>
    </lineage>
</organism>
<dbReference type="Proteomes" id="UP000054632">
    <property type="component" value="Unassembled WGS sequence"/>
</dbReference>
<gene>
    <name evidence="1" type="ORF">T4A_4894</name>
</gene>